<dbReference type="RefSeq" id="WP_020195728.1">
    <property type="nucleotide sequence ID" value="NZ_BAOH01000028.1"/>
</dbReference>
<evidence type="ECO:0000313" key="5">
    <source>
        <dbReference type="Proteomes" id="UP000031586"/>
    </source>
</evidence>
<organism evidence="4 5">
    <name type="scientific">Vibrio owensii CAIM 1854 = LMG 25443</name>
    <dbReference type="NCBI Taxonomy" id="1229493"/>
    <lineage>
        <taxon>Bacteria</taxon>
        <taxon>Pseudomonadati</taxon>
        <taxon>Pseudomonadota</taxon>
        <taxon>Gammaproteobacteria</taxon>
        <taxon>Vibrionales</taxon>
        <taxon>Vibrionaceae</taxon>
        <taxon>Vibrio</taxon>
    </lineage>
</organism>
<dbReference type="SUPFAM" id="SSF140566">
    <property type="entry name" value="FlgN-like"/>
    <property type="match status" value="1"/>
</dbReference>
<dbReference type="Gene3D" id="1.20.58.300">
    <property type="entry name" value="FlgN-like"/>
    <property type="match status" value="1"/>
</dbReference>
<evidence type="ECO:0000256" key="2">
    <source>
        <dbReference type="ARBA" id="ARBA00007703"/>
    </source>
</evidence>
<evidence type="ECO:0000256" key="3">
    <source>
        <dbReference type="ARBA" id="ARBA00022795"/>
    </source>
</evidence>
<dbReference type="GO" id="GO:0044780">
    <property type="term" value="P:bacterial-type flagellum assembly"/>
    <property type="evidence" value="ECO:0007669"/>
    <property type="project" value="InterPro"/>
</dbReference>
<dbReference type="InterPro" id="IPR007809">
    <property type="entry name" value="FlgN-like"/>
</dbReference>
<dbReference type="EMBL" id="JPRD01000031">
    <property type="protein sequence ID" value="KIF51678.1"/>
    <property type="molecule type" value="Genomic_DNA"/>
</dbReference>
<comment type="similarity">
    <text evidence="2">Belongs to the FlgN family.</text>
</comment>
<proteinExistence type="inferred from homology"/>
<reference evidence="4 5" key="1">
    <citation type="submission" date="2014-07" db="EMBL/GenBank/DDBJ databases">
        <title>Unique and conserved regions in Vibrio harveyi and related species in comparison with the shrimp pathogen Vibrio harveyi CAIM 1792.</title>
        <authorList>
            <person name="Espinoza-Valles I."/>
            <person name="Vora G."/>
            <person name="Leekitcharoenphon P."/>
            <person name="Ussery D."/>
            <person name="Hoj L."/>
            <person name="Gomez-Gil B."/>
        </authorList>
    </citation>
    <scope>NUCLEOTIDE SEQUENCE [LARGE SCALE GENOMIC DNA]</scope>
    <source>
        <strain evidence="5">CAIM 1854 / LMG 25443</strain>
    </source>
</reference>
<evidence type="ECO:0000313" key="4">
    <source>
        <dbReference type="EMBL" id="KIF51678.1"/>
    </source>
</evidence>
<evidence type="ECO:0000256" key="1">
    <source>
        <dbReference type="ARBA" id="ARBA00002397"/>
    </source>
</evidence>
<dbReference type="AlphaFoldDB" id="A0A0C1VP89"/>
<keyword evidence="3" id="KW-1005">Bacterial flagellum biogenesis</keyword>
<protein>
    <submittedName>
        <fullName evidence="4">LfgN</fullName>
    </submittedName>
</protein>
<dbReference type="Pfam" id="PF05130">
    <property type="entry name" value="FlgN"/>
    <property type="match status" value="1"/>
</dbReference>
<dbReference type="InterPro" id="IPR036679">
    <property type="entry name" value="FlgN-like_sf"/>
</dbReference>
<comment type="function">
    <text evidence="1">Required for the efficient initiation of filament assembly.</text>
</comment>
<dbReference type="Proteomes" id="UP000031586">
    <property type="component" value="Unassembled WGS sequence"/>
</dbReference>
<gene>
    <name evidence="4" type="ORF">H735_18580</name>
</gene>
<name>A0A0C1VP89_9VIBR</name>
<comment type="caution">
    <text evidence="4">The sequence shown here is derived from an EMBL/GenBank/DDBJ whole genome shotgun (WGS) entry which is preliminary data.</text>
</comment>
<accession>A0A0C1VP89</accession>
<dbReference type="PATRIC" id="fig|1229493.5.peg.3031"/>
<sequence>MATAASQHIQQFVRSISEDIKLYQRLLGLIQQQKALYLKFDGEALSENIQKQMPILNQLGRSASERSQLMRKLGLPCNETSVNRIFNALPAKIGTQARKQWTLLESLVKQCQQDNQSNGQSSAAFQELVSQLKQPVQHTYEERSF</sequence>